<comment type="similarity">
    <text evidence="1 8 10">Belongs to the FtsZ family.</text>
</comment>
<dbReference type="EMBL" id="FOOU01000008">
    <property type="protein sequence ID" value="SFG55626.1"/>
    <property type="molecule type" value="Genomic_DNA"/>
</dbReference>
<dbReference type="OrthoDB" id="9813375at2"/>
<dbReference type="SUPFAM" id="SSF55307">
    <property type="entry name" value="Tubulin C-terminal domain-like"/>
    <property type="match status" value="1"/>
</dbReference>
<dbReference type="Proteomes" id="UP000198623">
    <property type="component" value="Unassembled WGS sequence"/>
</dbReference>
<evidence type="ECO:0000256" key="3">
    <source>
        <dbReference type="ARBA" id="ARBA00022618"/>
    </source>
</evidence>
<evidence type="ECO:0000256" key="2">
    <source>
        <dbReference type="ARBA" id="ARBA00022490"/>
    </source>
</evidence>
<dbReference type="InterPro" id="IPR020805">
    <property type="entry name" value="Cell_div_FtsZ_CS"/>
</dbReference>
<evidence type="ECO:0000256" key="11">
    <source>
        <dbReference type="SAM" id="MobiDB-lite"/>
    </source>
</evidence>
<dbReference type="Gene3D" id="3.30.1330.20">
    <property type="entry name" value="Tubulin/FtsZ, C-terminal domain"/>
    <property type="match status" value="1"/>
</dbReference>
<evidence type="ECO:0000259" key="13">
    <source>
        <dbReference type="SMART" id="SM00865"/>
    </source>
</evidence>
<evidence type="ECO:0000313" key="15">
    <source>
        <dbReference type="Proteomes" id="UP000198623"/>
    </source>
</evidence>
<dbReference type="GO" id="GO:0032153">
    <property type="term" value="C:cell division site"/>
    <property type="evidence" value="ECO:0007669"/>
    <property type="project" value="UniProtKB-UniRule"/>
</dbReference>
<evidence type="ECO:0000256" key="8">
    <source>
        <dbReference type="HAMAP-Rule" id="MF_00909"/>
    </source>
</evidence>
<dbReference type="SUPFAM" id="SSF52490">
    <property type="entry name" value="Tubulin nucleotide-binding domain-like"/>
    <property type="match status" value="1"/>
</dbReference>
<dbReference type="PRINTS" id="PR00423">
    <property type="entry name" value="CELLDVISFTSZ"/>
</dbReference>
<dbReference type="CDD" id="cd02201">
    <property type="entry name" value="FtsZ_type1"/>
    <property type="match status" value="1"/>
</dbReference>
<dbReference type="PANTHER" id="PTHR30314:SF3">
    <property type="entry name" value="MITOCHONDRIAL DIVISION PROTEIN FSZA"/>
    <property type="match status" value="1"/>
</dbReference>
<evidence type="ECO:0000256" key="10">
    <source>
        <dbReference type="RuleBase" id="RU000631"/>
    </source>
</evidence>
<dbReference type="InterPro" id="IPR037103">
    <property type="entry name" value="Tubulin/FtsZ-like_C"/>
</dbReference>
<evidence type="ECO:0000256" key="4">
    <source>
        <dbReference type="ARBA" id="ARBA00022741"/>
    </source>
</evidence>
<dbReference type="HAMAP" id="MF_00909">
    <property type="entry name" value="FtsZ"/>
    <property type="match status" value="1"/>
</dbReference>
<comment type="function">
    <text evidence="8 10">Essential cell division protein that forms a contractile ring structure (Z ring) at the future cell division site. The regulation of the ring assembly controls the timing and the location of cell division. One of the functions of the FtsZ ring is to recruit other cell division proteins to the septum to produce a new cell wall between the dividing cells. Binds GTP and shows GTPase activity.</text>
</comment>
<dbReference type="PROSITE" id="PS01134">
    <property type="entry name" value="FTSZ_1"/>
    <property type="match status" value="1"/>
</dbReference>
<evidence type="ECO:0000313" key="14">
    <source>
        <dbReference type="EMBL" id="SFG55626.1"/>
    </source>
</evidence>
<keyword evidence="5 8" id="KW-0342">GTP-binding</keyword>
<keyword evidence="6 8" id="KW-0717">Septation</keyword>
<gene>
    <name evidence="8" type="primary">ftsZ</name>
    <name evidence="14" type="ORF">SAMN05216175_108156</name>
</gene>
<evidence type="ECO:0000256" key="7">
    <source>
        <dbReference type="ARBA" id="ARBA00023306"/>
    </source>
</evidence>
<dbReference type="PANTHER" id="PTHR30314">
    <property type="entry name" value="CELL DIVISION PROTEIN FTSZ-RELATED"/>
    <property type="match status" value="1"/>
</dbReference>
<feature type="binding site" evidence="8">
    <location>
        <position position="143"/>
    </location>
    <ligand>
        <name>GTP</name>
        <dbReference type="ChEBI" id="CHEBI:37565"/>
    </ligand>
</feature>
<evidence type="ECO:0000256" key="5">
    <source>
        <dbReference type="ARBA" id="ARBA00023134"/>
    </source>
</evidence>
<dbReference type="InterPro" id="IPR000158">
    <property type="entry name" value="Cell_div_FtsZ"/>
</dbReference>
<reference evidence="15" key="1">
    <citation type="submission" date="2016-10" db="EMBL/GenBank/DDBJ databases">
        <authorList>
            <person name="Varghese N."/>
            <person name="Submissions S."/>
        </authorList>
    </citation>
    <scope>NUCLEOTIDE SEQUENCE [LARGE SCALE GENOMIC DNA]</scope>
    <source>
        <strain evidence="15">CGMCC 1.10971</strain>
    </source>
</reference>
<feature type="binding site" evidence="8">
    <location>
        <begin position="108"/>
        <end position="110"/>
    </location>
    <ligand>
        <name>GTP</name>
        <dbReference type="ChEBI" id="CHEBI:37565"/>
    </ligand>
</feature>
<proteinExistence type="inferred from homology"/>
<dbReference type="Pfam" id="PF00091">
    <property type="entry name" value="Tubulin"/>
    <property type="match status" value="1"/>
</dbReference>
<dbReference type="InterPro" id="IPR003008">
    <property type="entry name" value="Tubulin_FtsZ_GTPase"/>
</dbReference>
<dbReference type="InterPro" id="IPR036525">
    <property type="entry name" value="Tubulin/FtsZ_GTPase_sf"/>
</dbReference>
<dbReference type="AlphaFoldDB" id="A0A1I2SZI2"/>
<keyword evidence="2 8" id="KW-0963">Cytoplasm</keyword>
<sequence length="399" mass="42033">MFELVDSLPQNAVIKVIGVGGGGGNAVQHMLNTDVEGVEFICANTDSQALQNMLSRAVIQIGGELTKGLGAGADPEVGRQAAIEDREQIAEMITGADMVFITAGMGGGTGTGAAPIVAEVAKELGILTVAVVTKPFPFEGRKRMKIAEEGIQQLKENVDSLIIIPNEKLMQVLGRNCSLINAFNTANDVLRGAVQGIADLITRPGMINVDFADVRTVMSEMGMAMMGTGAAKGDDRATVATLAAINSPLLEDVDLKGARGILVNITAGLDLSLGEFSEVGNIVEEYASENATIVVGTVIDPDLTDELRVTVVATGLGQAQTEELRVVNGGTTTRVVSSAADFNQLELPTVLRNRSEARQRGGSVPDQKENEMMHAPAKKTGTDDMDFLDIPAFLRRQAD</sequence>
<evidence type="ECO:0000256" key="6">
    <source>
        <dbReference type="ARBA" id="ARBA00023210"/>
    </source>
</evidence>
<keyword evidence="3 8" id="KW-0132">Cell division</keyword>
<dbReference type="InterPro" id="IPR045061">
    <property type="entry name" value="FtsZ/CetZ"/>
</dbReference>
<comment type="subunit">
    <text evidence="8">Homodimer. Polymerizes to form a dynamic ring structure in a strictly GTP-dependent manner. Interacts directly with several other division proteins.</text>
</comment>
<dbReference type="SMART" id="SM00864">
    <property type="entry name" value="Tubulin"/>
    <property type="match status" value="1"/>
</dbReference>
<feature type="binding site" evidence="8">
    <location>
        <position position="139"/>
    </location>
    <ligand>
        <name>GTP</name>
        <dbReference type="ChEBI" id="CHEBI:37565"/>
    </ligand>
</feature>
<feature type="domain" description="Tubulin/FtsZ 2-layer sandwich" evidence="13">
    <location>
        <begin position="207"/>
        <end position="325"/>
    </location>
</feature>
<dbReference type="STRING" id="1045558.SAMN05216175_108156"/>
<evidence type="ECO:0000256" key="1">
    <source>
        <dbReference type="ARBA" id="ARBA00009690"/>
    </source>
</evidence>
<evidence type="ECO:0000259" key="12">
    <source>
        <dbReference type="SMART" id="SM00864"/>
    </source>
</evidence>
<feature type="binding site" evidence="8">
    <location>
        <begin position="21"/>
        <end position="25"/>
    </location>
    <ligand>
        <name>GTP</name>
        <dbReference type="ChEBI" id="CHEBI:37565"/>
    </ligand>
</feature>
<comment type="subcellular location">
    <subcellularLocation>
        <location evidence="8">Cytoplasm</location>
    </subcellularLocation>
    <text evidence="8">Assembles at midcell at the inner surface of the cytoplasmic membrane.</text>
</comment>
<dbReference type="SMART" id="SM00865">
    <property type="entry name" value="Tubulin_C"/>
    <property type="match status" value="1"/>
</dbReference>
<evidence type="ECO:0000256" key="9">
    <source>
        <dbReference type="NCBIfam" id="TIGR00065"/>
    </source>
</evidence>
<dbReference type="GO" id="GO:0051258">
    <property type="term" value="P:protein polymerization"/>
    <property type="evidence" value="ECO:0007669"/>
    <property type="project" value="UniProtKB-UniRule"/>
</dbReference>
<dbReference type="PROSITE" id="PS01135">
    <property type="entry name" value="FTSZ_2"/>
    <property type="match status" value="1"/>
</dbReference>
<accession>A0A1I2SZI2</accession>
<dbReference type="GO" id="GO:0003924">
    <property type="term" value="F:GTPase activity"/>
    <property type="evidence" value="ECO:0007669"/>
    <property type="project" value="UniProtKB-UniRule"/>
</dbReference>
<dbReference type="Pfam" id="PF12327">
    <property type="entry name" value="FtsZ_C"/>
    <property type="match status" value="1"/>
</dbReference>
<feature type="region of interest" description="Disordered" evidence="11">
    <location>
        <begin position="352"/>
        <end position="384"/>
    </location>
</feature>
<dbReference type="InterPro" id="IPR024757">
    <property type="entry name" value="FtsZ_C"/>
</dbReference>
<dbReference type="Gene3D" id="3.40.50.1440">
    <property type="entry name" value="Tubulin/FtsZ, GTPase domain"/>
    <property type="match status" value="1"/>
</dbReference>
<dbReference type="GO" id="GO:0000917">
    <property type="term" value="P:division septum assembly"/>
    <property type="evidence" value="ECO:0007669"/>
    <property type="project" value="UniProtKB-KW"/>
</dbReference>
<dbReference type="GO" id="GO:0005737">
    <property type="term" value="C:cytoplasm"/>
    <property type="evidence" value="ECO:0007669"/>
    <property type="project" value="UniProtKB-SubCell"/>
</dbReference>
<organism evidence="14 15">
    <name type="scientific">Neptunomonas qingdaonensis</name>
    <dbReference type="NCBI Taxonomy" id="1045558"/>
    <lineage>
        <taxon>Bacteria</taxon>
        <taxon>Pseudomonadati</taxon>
        <taxon>Pseudomonadota</taxon>
        <taxon>Gammaproteobacteria</taxon>
        <taxon>Oceanospirillales</taxon>
        <taxon>Oceanospirillaceae</taxon>
        <taxon>Neptunomonas</taxon>
    </lineage>
</organism>
<dbReference type="InterPro" id="IPR008280">
    <property type="entry name" value="Tub_FtsZ_C"/>
</dbReference>
<dbReference type="FunFam" id="3.40.50.1440:FF:000023">
    <property type="entry name" value="Cell division protein FtsZ"/>
    <property type="match status" value="1"/>
</dbReference>
<keyword evidence="7 8" id="KW-0131">Cell cycle</keyword>
<dbReference type="GO" id="GO:0005525">
    <property type="term" value="F:GTP binding"/>
    <property type="evidence" value="ECO:0007669"/>
    <property type="project" value="UniProtKB-UniRule"/>
</dbReference>
<dbReference type="GO" id="GO:0043093">
    <property type="term" value="P:FtsZ-dependent cytokinesis"/>
    <property type="evidence" value="ECO:0007669"/>
    <property type="project" value="UniProtKB-UniRule"/>
</dbReference>
<name>A0A1I2SZI2_9GAMM</name>
<feature type="binding site" evidence="8">
    <location>
        <position position="187"/>
    </location>
    <ligand>
        <name>GTP</name>
        <dbReference type="ChEBI" id="CHEBI:37565"/>
    </ligand>
</feature>
<keyword evidence="4 8" id="KW-0547">Nucleotide-binding</keyword>
<feature type="domain" description="Tubulin/FtsZ GTPase" evidence="12">
    <location>
        <begin position="13"/>
        <end position="205"/>
    </location>
</feature>
<dbReference type="RefSeq" id="WP_090728533.1">
    <property type="nucleotide sequence ID" value="NZ_FOOU01000008.1"/>
</dbReference>
<keyword evidence="15" id="KW-1185">Reference proteome</keyword>
<protein>
    <recommendedName>
        <fullName evidence="8 9">Cell division protein FtsZ</fullName>
    </recommendedName>
</protein>
<dbReference type="NCBIfam" id="TIGR00065">
    <property type="entry name" value="ftsZ"/>
    <property type="match status" value="1"/>
</dbReference>
<dbReference type="InterPro" id="IPR018316">
    <property type="entry name" value="Tubulin/FtsZ_2-layer-sand-dom"/>
</dbReference>